<dbReference type="InterPro" id="IPR036264">
    <property type="entry name" value="Bact_exopeptidase_dim_dom"/>
</dbReference>
<keyword evidence="2" id="KW-0378">Hydrolase</keyword>
<dbReference type="FunFam" id="3.30.70.360:FF:000001">
    <property type="entry name" value="N-acetyldiaminopimelate deacetylase"/>
    <property type="match status" value="1"/>
</dbReference>
<dbReference type="InterPro" id="IPR011650">
    <property type="entry name" value="Peptidase_M20_dimer"/>
</dbReference>
<feature type="signal peptide" evidence="4">
    <location>
        <begin position="1"/>
        <end position="18"/>
    </location>
</feature>
<keyword evidence="3" id="KW-0479">Metal-binding</keyword>
<dbReference type="Gene3D" id="3.30.70.360">
    <property type="match status" value="1"/>
</dbReference>
<dbReference type="Pfam" id="PF07687">
    <property type="entry name" value="M20_dimer"/>
    <property type="match status" value="1"/>
</dbReference>
<feature type="chain" id="PRO_5040785041" description="Peptidase M20 dimerisation domain-containing protein" evidence="4">
    <location>
        <begin position="19"/>
        <end position="437"/>
    </location>
</feature>
<protein>
    <recommendedName>
        <fullName evidence="5">Peptidase M20 dimerisation domain-containing protein</fullName>
    </recommendedName>
</protein>
<dbReference type="OrthoDB" id="6119954at2759"/>
<reference evidence="7" key="1">
    <citation type="journal article" date="2023" name="Commun. Biol.">
        <title>Genome analysis of Parmales, the sister group of diatoms, reveals the evolutionary specialization of diatoms from phago-mixotrophs to photoautotrophs.</title>
        <authorList>
            <person name="Ban H."/>
            <person name="Sato S."/>
            <person name="Yoshikawa S."/>
            <person name="Yamada K."/>
            <person name="Nakamura Y."/>
            <person name="Ichinomiya M."/>
            <person name="Sato N."/>
            <person name="Blanc-Mathieu R."/>
            <person name="Endo H."/>
            <person name="Kuwata A."/>
            <person name="Ogata H."/>
        </authorList>
    </citation>
    <scope>NUCLEOTIDE SEQUENCE [LARGE SCALE GENOMIC DNA]</scope>
</reference>
<dbReference type="GO" id="GO:0046872">
    <property type="term" value="F:metal ion binding"/>
    <property type="evidence" value="ECO:0007669"/>
    <property type="project" value="UniProtKB-KW"/>
</dbReference>
<dbReference type="NCBIfam" id="TIGR01891">
    <property type="entry name" value="amidohydrolases"/>
    <property type="match status" value="1"/>
</dbReference>
<sequence length="437" mass="47068">MHFLTFISLLLLAIVASADQNEIPEDLLTDPNIEAWVIAIRRDLHTTPELMYKETVTSAKIQTALRSLDINFKMGYGRNTKPERIEGAGGTGVIADIGTGKPPTVLLRADMDGLPIDESKRTDLEFRSTHPGRMHACGHDGHTSMLLGAARVLKSMEGNINGTVRLMFQPAEEGGAGGKRMRDEGILEMEPAVERAFGLHLWPGLPSGVIGGKSGVVLAACDRFQILIHGVGGHAAMPHLTKDPIVATAAMVQGFQTIISRGLHPLESGVVSVTKLDGGSAFNVIPSGITMWGTVRALSTETLVTLMKRVETVGGDIAKSFGCNITVTWSPDFYPPTVNDKDLWDNFASGVAAQVSETKEYVDVVPTMGAEDFGFIAERVPSAFYLLGQGSAPGTDYGLHHPMFSIDESVLIKGVELHVRSALGSLEDLWKKREEEA</sequence>
<feature type="binding site" evidence="3">
    <location>
        <position position="139"/>
    </location>
    <ligand>
        <name>Mn(2+)</name>
        <dbReference type="ChEBI" id="CHEBI:29035"/>
        <label>2</label>
    </ligand>
</feature>
<gene>
    <name evidence="6" type="ORF">TrCOL_g6139</name>
</gene>
<dbReference type="SUPFAM" id="SSF53187">
    <property type="entry name" value="Zn-dependent exopeptidases"/>
    <property type="match status" value="1"/>
</dbReference>
<dbReference type="Gene3D" id="3.40.630.10">
    <property type="entry name" value="Zn peptidases"/>
    <property type="match status" value="1"/>
</dbReference>
<dbReference type="Pfam" id="PF01546">
    <property type="entry name" value="Peptidase_M20"/>
    <property type="match status" value="1"/>
</dbReference>
<dbReference type="PANTHER" id="PTHR11014:SF63">
    <property type="entry name" value="METALLOPEPTIDASE, PUTATIVE (AFU_ORTHOLOGUE AFUA_6G09600)-RELATED"/>
    <property type="match status" value="1"/>
</dbReference>
<dbReference type="InterPro" id="IPR002933">
    <property type="entry name" value="Peptidase_M20"/>
</dbReference>
<evidence type="ECO:0000259" key="5">
    <source>
        <dbReference type="Pfam" id="PF07687"/>
    </source>
</evidence>
<evidence type="ECO:0000313" key="6">
    <source>
        <dbReference type="EMBL" id="GMI29786.1"/>
    </source>
</evidence>
<dbReference type="PIRSF" id="PIRSF005962">
    <property type="entry name" value="Pept_M20D_amidohydro"/>
    <property type="match status" value="1"/>
</dbReference>
<keyword evidence="7" id="KW-1185">Reference proteome</keyword>
<feature type="binding site" evidence="3">
    <location>
        <position position="200"/>
    </location>
    <ligand>
        <name>Mn(2+)</name>
        <dbReference type="ChEBI" id="CHEBI:29035"/>
        <label>2</label>
    </ligand>
</feature>
<dbReference type="InterPro" id="IPR017439">
    <property type="entry name" value="Amidohydrolase"/>
</dbReference>
<proteinExistence type="inferred from homology"/>
<dbReference type="SUPFAM" id="SSF55031">
    <property type="entry name" value="Bacterial exopeptidase dimerisation domain"/>
    <property type="match status" value="1"/>
</dbReference>
<dbReference type="Proteomes" id="UP001165065">
    <property type="component" value="Unassembled WGS sequence"/>
</dbReference>
<keyword evidence="3" id="KW-0464">Manganese</keyword>
<dbReference type="EMBL" id="BRYA01000688">
    <property type="protein sequence ID" value="GMI29786.1"/>
    <property type="molecule type" value="Genomic_DNA"/>
</dbReference>
<name>A0A9W7G1Z4_9STRA</name>
<feature type="binding site" evidence="3">
    <location>
        <position position="173"/>
    </location>
    <ligand>
        <name>Mn(2+)</name>
        <dbReference type="ChEBI" id="CHEBI:29035"/>
        <label>1</label>
    </ligand>
</feature>
<evidence type="ECO:0000256" key="4">
    <source>
        <dbReference type="SAM" id="SignalP"/>
    </source>
</evidence>
<comment type="caution">
    <text evidence="6">The sequence shown here is derived from an EMBL/GenBank/DDBJ whole genome shotgun (WGS) entry which is preliminary data.</text>
</comment>
<feature type="domain" description="Peptidase M20 dimerisation" evidence="5">
    <location>
        <begin position="224"/>
        <end position="313"/>
    </location>
</feature>
<evidence type="ECO:0000256" key="3">
    <source>
        <dbReference type="PIRSR" id="PIRSR005962-1"/>
    </source>
</evidence>
<comment type="cofactor">
    <cofactor evidence="3">
        <name>Mn(2+)</name>
        <dbReference type="ChEBI" id="CHEBI:29035"/>
    </cofactor>
    <text evidence="3">The Mn(2+) ion enhances activity.</text>
</comment>
<feature type="binding site" evidence="3">
    <location>
        <position position="400"/>
    </location>
    <ligand>
        <name>Mn(2+)</name>
        <dbReference type="ChEBI" id="CHEBI:29035"/>
        <label>2</label>
    </ligand>
</feature>
<evidence type="ECO:0000256" key="1">
    <source>
        <dbReference type="ARBA" id="ARBA00006153"/>
    </source>
</evidence>
<evidence type="ECO:0000313" key="7">
    <source>
        <dbReference type="Proteomes" id="UP001165065"/>
    </source>
</evidence>
<dbReference type="AlphaFoldDB" id="A0A9W7G1Z4"/>
<feature type="binding site" evidence="3">
    <location>
        <position position="137"/>
    </location>
    <ligand>
        <name>Mn(2+)</name>
        <dbReference type="ChEBI" id="CHEBI:29035"/>
        <label>2</label>
    </ligand>
</feature>
<organism evidence="6 7">
    <name type="scientific">Triparma columacea</name>
    <dbReference type="NCBI Taxonomy" id="722753"/>
    <lineage>
        <taxon>Eukaryota</taxon>
        <taxon>Sar</taxon>
        <taxon>Stramenopiles</taxon>
        <taxon>Ochrophyta</taxon>
        <taxon>Bolidophyceae</taxon>
        <taxon>Parmales</taxon>
        <taxon>Triparmaceae</taxon>
        <taxon>Triparma</taxon>
    </lineage>
</organism>
<keyword evidence="4" id="KW-0732">Signal</keyword>
<dbReference type="GO" id="GO:0016787">
    <property type="term" value="F:hydrolase activity"/>
    <property type="evidence" value="ECO:0007669"/>
    <property type="project" value="UniProtKB-KW"/>
</dbReference>
<accession>A0A9W7G1Z4</accession>
<evidence type="ECO:0000256" key="2">
    <source>
        <dbReference type="ARBA" id="ARBA00022801"/>
    </source>
</evidence>
<dbReference type="PANTHER" id="PTHR11014">
    <property type="entry name" value="PEPTIDASE M20 FAMILY MEMBER"/>
    <property type="match status" value="1"/>
</dbReference>
<comment type="similarity">
    <text evidence="1">Belongs to the peptidase M20 family.</text>
</comment>